<comment type="caution">
    <text evidence="2">The sequence shown here is derived from an EMBL/GenBank/DDBJ whole genome shotgun (WGS) entry which is preliminary data.</text>
</comment>
<dbReference type="Proteomes" id="UP000316905">
    <property type="component" value="Unassembled WGS sequence"/>
</dbReference>
<dbReference type="EMBL" id="VLKY01000001">
    <property type="protein sequence ID" value="TWI58713.1"/>
    <property type="molecule type" value="Genomic_DNA"/>
</dbReference>
<dbReference type="RefSeq" id="WP_280177073.1">
    <property type="nucleotide sequence ID" value="NZ_VLKY01000001.1"/>
</dbReference>
<keyword evidence="3" id="KW-1185">Reference proteome</keyword>
<gene>
    <name evidence="2" type="ORF">IQ22_00424</name>
</gene>
<reference evidence="2 3" key="1">
    <citation type="journal article" date="2015" name="Stand. Genomic Sci.">
        <title>Genomic Encyclopedia of Bacterial and Archaeal Type Strains, Phase III: the genomes of soil and plant-associated and newly described type strains.</title>
        <authorList>
            <person name="Whitman W.B."/>
            <person name="Woyke T."/>
            <person name="Klenk H.P."/>
            <person name="Zhou Y."/>
            <person name="Lilburn T.G."/>
            <person name="Beck B.J."/>
            <person name="De Vos P."/>
            <person name="Vandamme P."/>
            <person name="Eisen J.A."/>
            <person name="Garrity G."/>
            <person name="Hugenholtz P."/>
            <person name="Kyrpides N.C."/>
        </authorList>
    </citation>
    <scope>NUCLEOTIDE SEQUENCE [LARGE SCALE GENOMIC DNA]</scope>
    <source>
        <strain evidence="2 3">CGMCC 1.6858</strain>
    </source>
</reference>
<dbReference type="AlphaFoldDB" id="A0A562QPV8"/>
<organism evidence="2 3">
    <name type="scientific">Pseudomonas duriflava</name>
    <dbReference type="NCBI Taxonomy" id="459528"/>
    <lineage>
        <taxon>Bacteria</taxon>
        <taxon>Pseudomonadati</taxon>
        <taxon>Pseudomonadota</taxon>
        <taxon>Gammaproteobacteria</taxon>
        <taxon>Pseudomonadales</taxon>
        <taxon>Pseudomonadaceae</taxon>
        <taxon>Pseudomonas</taxon>
    </lineage>
</organism>
<feature type="compositionally biased region" description="Polar residues" evidence="1">
    <location>
        <begin position="20"/>
        <end position="31"/>
    </location>
</feature>
<sequence>MELKYRLRTWLFAWCQSRSGQCLESSATGSLNRERNRQNDEKRG</sequence>
<protein>
    <submittedName>
        <fullName evidence="2">Uncharacterized protein</fullName>
    </submittedName>
</protein>
<evidence type="ECO:0000313" key="3">
    <source>
        <dbReference type="Proteomes" id="UP000316905"/>
    </source>
</evidence>
<proteinExistence type="predicted"/>
<evidence type="ECO:0000256" key="1">
    <source>
        <dbReference type="SAM" id="MobiDB-lite"/>
    </source>
</evidence>
<feature type="compositionally biased region" description="Basic and acidic residues" evidence="1">
    <location>
        <begin position="32"/>
        <end position="44"/>
    </location>
</feature>
<feature type="region of interest" description="Disordered" evidence="1">
    <location>
        <begin position="20"/>
        <end position="44"/>
    </location>
</feature>
<name>A0A562QPV8_9PSED</name>
<evidence type="ECO:0000313" key="2">
    <source>
        <dbReference type="EMBL" id="TWI58713.1"/>
    </source>
</evidence>
<accession>A0A562QPV8</accession>